<dbReference type="InterPro" id="IPR029044">
    <property type="entry name" value="Nucleotide-diphossugar_trans"/>
</dbReference>
<dbReference type="PATRIC" id="fig|1217721.7.peg.3526"/>
<dbReference type="KEGG" id="dja:HY57_17175"/>
<dbReference type="HOGENOM" id="CLU_025996_0_0_6"/>
<evidence type="ECO:0000313" key="2">
    <source>
        <dbReference type="EMBL" id="AIF48848.1"/>
    </source>
</evidence>
<organism evidence="2 3">
    <name type="scientific">Dyella japonica A8</name>
    <dbReference type="NCBI Taxonomy" id="1217721"/>
    <lineage>
        <taxon>Bacteria</taxon>
        <taxon>Pseudomonadati</taxon>
        <taxon>Pseudomonadota</taxon>
        <taxon>Gammaproteobacteria</taxon>
        <taxon>Lysobacterales</taxon>
        <taxon>Rhodanobacteraceae</taxon>
        <taxon>Dyella</taxon>
    </lineage>
</organism>
<evidence type="ECO:0000313" key="3">
    <source>
        <dbReference type="Proteomes" id="UP000027987"/>
    </source>
</evidence>
<sequence length="316" mass="35805">MRPVVSIIVPIFNRLHFLRAAVESVFAQTFSDWELILADDGSDSETVKYMHQLQQQQRRVRLLRLPHRGSVSAVRNAGLREASGEYIAFLDTDDLWVPTKLETQIASLRANSDRKWSYTGFRMVDAALNPLPRAPQFSAADGWIIDALMNAQTTIMQSSVVVRRDFFDEVGPYDESMRWCSDYELAARFALHGAADCIDQPLVMVRRHTEHCCDDVSACQDVVVALKKVRRYTTGSHTQAIVRKRLAITCAFLARSQAVQGFKLSALATMLGSAHYAWRYSQWWSTAAEATARVLIPTPVQNVLRRARHALRLRHS</sequence>
<proteinExistence type="predicted"/>
<dbReference type="STRING" id="1217721.HY57_17175"/>
<accession>A0A075K9G1</accession>
<dbReference type="Pfam" id="PF00535">
    <property type="entry name" value="Glycos_transf_2"/>
    <property type="match status" value="1"/>
</dbReference>
<dbReference type="SUPFAM" id="SSF53448">
    <property type="entry name" value="Nucleotide-diphospho-sugar transferases"/>
    <property type="match status" value="1"/>
</dbReference>
<dbReference type="PANTHER" id="PTHR22916">
    <property type="entry name" value="GLYCOSYLTRANSFERASE"/>
    <property type="match status" value="1"/>
</dbReference>
<dbReference type="EMBL" id="CP008884">
    <property type="protein sequence ID" value="AIF48848.1"/>
    <property type="molecule type" value="Genomic_DNA"/>
</dbReference>
<gene>
    <name evidence="2" type="ORF">HY57_17175</name>
</gene>
<dbReference type="CDD" id="cd00761">
    <property type="entry name" value="Glyco_tranf_GTA_type"/>
    <property type="match status" value="1"/>
</dbReference>
<dbReference type="GO" id="GO:0016758">
    <property type="term" value="F:hexosyltransferase activity"/>
    <property type="evidence" value="ECO:0007669"/>
    <property type="project" value="UniProtKB-ARBA"/>
</dbReference>
<dbReference type="OrthoDB" id="9802649at2"/>
<evidence type="ECO:0000259" key="1">
    <source>
        <dbReference type="Pfam" id="PF00535"/>
    </source>
</evidence>
<feature type="domain" description="Glycosyltransferase 2-like" evidence="1">
    <location>
        <begin position="6"/>
        <end position="111"/>
    </location>
</feature>
<dbReference type="RefSeq" id="WP_019466862.1">
    <property type="nucleotide sequence ID" value="NZ_ALOY01000179.1"/>
</dbReference>
<dbReference type="Proteomes" id="UP000027987">
    <property type="component" value="Chromosome"/>
</dbReference>
<reference evidence="2 3" key="1">
    <citation type="submission" date="2014-07" db="EMBL/GenBank/DDBJ databases">
        <title>Complete Genome Sequence of Dyella japonica Strain A8 Isolated from Malaysian Tropical Soil.</title>
        <authorList>
            <person name="Hui R.K.H."/>
            <person name="Chen J.-W."/>
            <person name="Chan K.-G."/>
            <person name="Leung F.C.C."/>
        </authorList>
    </citation>
    <scope>NUCLEOTIDE SEQUENCE [LARGE SCALE GENOMIC DNA]</scope>
    <source>
        <strain evidence="2 3">A8</strain>
    </source>
</reference>
<dbReference type="InterPro" id="IPR001173">
    <property type="entry name" value="Glyco_trans_2-like"/>
</dbReference>
<dbReference type="AlphaFoldDB" id="A0A075K9G1"/>
<keyword evidence="3" id="KW-1185">Reference proteome</keyword>
<name>A0A075K9G1_9GAMM</name>
<dbReference type="Gene3D" id="3.90.550.10">
    <property type="entry name" value="Spore Coat Polysaccharide Biosynthesis Protein SpsA, Chain A"/>
    <property type="match status" value="1"/>
</dbReference>
<dbReference type="PANTHER" id="PTHR22916:SF3">
    <property type="entry name" value="UDP-GLCNAC:BETAGAL BETA-1,3-N-ACETYLGLUCOSAMINYLTRANSFERASE-LIKE PROTEIN 1"/>
    <property type="match status" value="1"/>
</dbReference>
<protein>
    <recommendedName>
        <fullName evidence="1">Glycosyltransferase 2-like domain-containing protein</fullName>
    </recommendedName>
</protein>